<evidence type="ECO:0000256" key="3">
    <source>
        <dbReference type="ARBA" id="ARBA00022525"/>
    </source>
</evidence>
<dbReference type="PANTHER" id="PTHR11461:SF375">
    <property type="entry name" value="THYROXINE-BINDING GLOBULIN"/>
    <property type="match status" value="1"/>
</dbReference>
<dbReference type="FunFam" id="3.30.497.10:FF:000001">
    <property type="entry name" value="Serine protease inhibitor"/>
    <property type="match status" value="1"/>
</dbReference>
<evidence type="ECO:0000256" key="1">
    <source>
        <dbReference type="ARBA" id="ARBA00004613"/>
    </source>
</evidence>
<evidence type="ECO:0000313" key="14">
    <source>
        <dbReference type="Ensembl" id="ENSSFOP00015017851.2"/>
    </source>
</evidence>
<feature type="domain" description="Serpin" evidence="13">
    <location>
        <begin position="73"/>
        <end position="430"/>
    </location>
</feature>
<name>A0A8C9RJA2_SCLFO</name>
<reference evidence="14" key="2">
    <citation type="submission" date="2025-08" db="UniProtKB">
        <authorList>
            <consortium name="Ensembl"/>
        </authorList>
    </citation>
    <scope>IDENTIFICATION</scope>
</reference>
<comment type="similarity">
    <text evidence="2 10">Belongs to the serpin family.</text>
</comment>
<dbReference type="GO" id="GO:0005615">
    <property type="term" value="C:extracellular space"/>
    <property type="evidence" value="ECO:0007669"/>
    <property type="project" value="InterPro"/>
</dbReference>
<evidence type="ECO:0000256" key="10">
    <source>
        <dbReference type="RuleBase" id="RU000411"/>
    </source>
</evidence>
<evidence type="ECO:0000259" key="13">
    <source>
        <dbReference type="SMART" id="SM00093"/>
    </source>
</evidence>
<dbReference type="Gene3D" id="3.30.497.10">
    <property type="entry name" value="Antithrombin, subunit I, domain 2"/>
    <property type="match status" value="1"/>
</dbReference>
<dbReference type="SUPFAM" id="SSF56574">
    <property type="entry name" value="Serpins"/>
    <property type="match status" value="1"/>
</dbReference>
<dbReference type="Gene3D" id="2.30.39.10">
    <property type="entry name" value="Alpha-1-antitrypsin, domain 1"/>
    <property type="match status" value="1"/>
</dbReference>
<comment type="function">
    <text evidence="6">Major thyroid hormone transport protein in serum.</text>
</comment>
<accession>A0A8C9RJA2</accession>
<dbReference type="PANTHER" id="PTHR11461">
    <property type="entry name" value="SERINE PROTEASE INHIBITOR, SERPIN"/>
    <property type="match status" value="1"/>
</dbReference>
<dbReference type="RefSeq" id="XP_018615489.1">
    <property type="nucleotide sequence ID" value="XM_018759973.2"/>
</dbReference>
<feature type="region of interest" description="Disordered" evidence="11">
    <location>
        <begin position="25"/>
        <end position="57"/>
    </location>
</feature>
<keyword evidence="5" id="KW-0325">Glycoprotein</keyword>
<comment type="subcellular location">
    <subcellularLocation>
        <location evidence="1">Secreted</location>
    </subcellularLocation>
</comment>
<dbReference type="FunFam" id="2.10.310.10:FF:000001">
    <property type="entry name" value="Serpin family A member 1"/>
    <property type="match status" value="1"/>
</dbReference>
<dbReference type="Gene3D" id="2.10.310.10">
    <property type="entry name" value="Serpins superfamily"/>
    <property type="match status" value="1"/>
</dbReference>
<dbReference type="Pfam" id="PF00079">
    <property type="entry name" value="Serpin"/>
    <property type="match status" value="1"/>
</dbReference>
<evidence type="ECO:0000313" key="15">
    <source>
        <dbReference type="Proteomes" id="UP000694397"/>
    </source>
</evidence>
<evidence type="ECO:0000256" key="4">
    <source>
        <dbReference type="ARBA" id="ARBA00022729"/>
    </source>
</evidence>
<dbReference type="Ensembl" id="ENSSFOT00015018054.2">
    <property type="protein sequence ID" value="ENSSFOP00015017851.2"/>
    <property type="gene ID" value="ENSSFOG00015011486.2"/>
</dbReference>
<evidence type="ECO:0000256" key="6">
    <source>
        <dbReference type="ARBA" id="ARBA00037352"/>
    </source>
</evidence>
<evidence type="ECO:0000256" key="2">
    <source>
        <dbReference type="ARBA" id="ARBA00009500"/>
    </source>
</evidence>
<keyword evidence="15" id="KW-1185">Reference proteome</keyword>
<reference evidence="14 15" key="1">
    <citation type="submission" date="2019-04" db="EMBL/GenBank/DDBJ databases">
        <authorList>
            <consortium name="Wellcome Sanger Institute Data Sharing"/>
        </authorList>
    </citation>
    <scope>NUCLEOTIDE SEQUENCE [LARGE SCALE GENOMIC DNA]</scope>
</reference>
<proteinExistence type="inferred from homology"/>
<feature type="signal peptide" evidence="12">
    <location>
        <begin position="1"/>
        <end position="20"/>
    </location>
</feature>
<keyword evidence="3" id="KW-0964">Secreted</keyword>
<evidence type="ECO:0000256" key="5">
    <source>
        <dbReference type="ARBA" id="ARBA00023180"/>
    </source>
</evidence>
<dbReference type="InterPro" id="IPR023796">
    <property type="entry name" value="Serpin_dom"/>
</dbReference>
<dbReference type="OrthoDB" id="671595at2759"/>
<dbReference type="InterPro" id="IPR000215">
    <property type="entry name" value="Serpin_fam"/>
</dbReference>
<dbReference type="GO" id="GO:0004867">
    <property type="term" value="F:serine-type endopeptidase inhibitor activity"/>
    <property type="evidence" value="ECO:0007669"/>
    <property type="project" value="InterPro"/>
</dbReference>
<reference evidence="14" key="3">
    <citation type="submission" date="2025-09" db="UniProtKB">
        <authorList>
            <consortium name="Ensembl"/>
        </authorList>
    </citation>
    <scope>IDENTIFICATION</scope>
</reference>
<evidence type="ECO:0000256" key="8">
    <source>
        <dbReference type="ARBA" id="ARBA00042967"/>
    </source>
</evidence>
<organism evidence="14 15">
    <name type="scientific">Scleropages formosus</name>
    <name type="common">Asian bonytongue</name>
    <name type="synonym">Osteoglossum formosum</name>
    <dbReference type="NCBI Taxonomy" id="113540"/>
    <lineage>
        <taxon>Eukaryota</taxon>
        <taxon>Metazoa</taxon>
        <taxon>Chordata</taxon>
        <taxon>Craniata</taxon>
        <taxon>Vertebrata</taxon>
        <taxon>Euteleostomi</taxon>
        <taxon>Actinopterygii</taxon>
        <taxon>Neopterygii</taxon>
        <taxon>Teleostei</taxon>
        <taxon>Osteoglossocephala</taxon>
        <taxon>Osteoglossomorpha</taxon>
        <taxon>Osteoglossiformes</taxon>
        <taxon>Osteoglossidae</taxon>
        <taxon>Scleropages</taxon>
    </lineage>
</organism>
<gene>
    <name evidence="14" type="primary">LOC108938948</name>
</gene>
<sequence length="433" mass="49208">MQLLLCLCLVLLVFCTCVQSDHHGGGGHSEKDHSDKKHGIEHHHGNHRQRHHPWGRRENGSLSIYNENVEFAFDLYRQIISQPDSQSKNIFFSPLSVSLALAALSLGTRGKTHQQLFSGLGFNETEITVEEVNEAFHQILLDLNQKTDVDLSVGSALFIHDTFKPQPEFLENMKRYYHSEGFTTDFTKTNEAIDLINKYVNDKTHGKISKLVEELDQDTVMYLMSYMYFKGKWEIAFDRENTELGVFHVNKTHEVTVQMMKNSDLFLVYHDKEVSTHVLQLYYNESVSMMLILPEHGLEALEKVFSRNLVGKWRRSVRKMECDIYVPKFSIEASYDLKDILTGMGITDIFSAGADFTGISDSPLVVSKVVQKATLDVDESGSTATAATGVEVTLRSAMDSPSLRFNHPFMIIMSNHKTRSILFMGKVVNPTEK</sequence>
<dbReference type="InterPro" id="IPR042185">
    <property type="entry name" value="Serpin_sf_2"/>
</dbReference>
<dbReference type="PROSITE" id="PS00284">
    <property type="entry name" value="SERPIN"/>
    <property type="match status" value="1"/>
</dbReference>
<evidence type="ECO:0000256" key="11">
    <source>
        <dbReference type="SAM" id="MobiDB-lite"/>
    </source>
</evidence>
<dbReference type="InterPro" id="IPR042178">
    <property type="entry name" value="Serpin_sf_1"/>
</dbReference>
<evidence type="ECO:0000256" key="12">
    <source>
        <dbReference type="SAM" id="SignalP"/>
    </source>
</evidence>
<dbReference type="GeneTree" id="ENSGT00940000164899"/>
<feature type="compositionally biased region" description="Basic and acidic residues" evidence="11">
    <location>
        <begin position="25"/>
        <end position="38"/>
    </location>
</feature>
<feature type="chain" id="PRO_5034056880" description="Thyroxine-binding globulin" evidence="12">
    <location>
        <begin position="21"/>
        <end position="433"/>
    </location>
</feature>
<evidence type="ECO:0000256" key="7">
    <source>
        <dbReference type="ARBA" id="ARBA00039512"/>
    </source>
</evidence>
<dbReference type="InterPro" id="IPR036186">
    <property type="entry name" value="Serpin_sf"/>
</dbReference>
<dbReference type="KEGG" id="sfm:108938948"/>
<feature type="compositionally biased region" description="Basic residues" evidence="11">
    <location>
        <begin position="39"/>
        <end position="54"/>
    </location>
</feature>
<dbReference type="SMART" id="SM00093">
    <property type="entry name" value="SERPIN"/>
    <property type="match status" value="1"/>
</dbReference>
<dbReference type="GeneID" id="108938948"/>
<dbReference type="InterPro" id="IPR023795">
    <property type="entry name" value="Serpin_CS"/>
</dbReference>
<dbReference type="Proteomes" id="UP000694397">
    <property type="component" value="Chromosome 17"/>
</dbReference>
<dbReference type="AlphaFoldDB" id="A0A8C9RJA2"/>
<evidence type="ECO:0000256" key="9">
    <source>
        <dbReference type="ARBA" id="ARBA00043177"/>
    </source>
</evidence>
<keyword evidence="4 12" id="KW-0732">Signal</keyword>
<protein>
    <recommendedName>
        <fullName evidence="7">Thyroxine-binding globulin</fullName>
    </recommendedName>
    <alternativeName>
        <fullName evidence="9">Serpin A7</fullName>
    </alternativeName>
    <alternativeName>
        <fullName evidence="8">T4-binding globulin</fullName>
    </alternativeName>
</protein>